<dbReference type="RefSeq" id="WP_124327064.1">
    <property type="nucleotide sequence ID" value="NZ_BEXT01000001.1"/>
</dbReference>
<gene>
    <name evidence="1" type="ORF">DENIS_0500</name>
</gene>
<accession>A0A401FRH2</accession>
<protein>
    <recommendedName>
        <fullName evidence="3">Protein kinase</fullName>
    </recommendedName>
</protein>
<reference evidence="2" key="1">
    <citation type="submission" date="2017-11" db="EMBL/GenBank/DDBJ databases">
        <authorList>
            <person name="Watanabe M."/>
            <person name="Kojima H."/>
        </authorList>
    </citation>
    <scope>NUCLEOTIDE SEQUENCE [LARGE SCALE GENOMIC DNA]</scope>
    <source>
        <strain evidence="2">Tokyo 01</strain>
    </source>
</reference>
<comment type="caution">
    <text evidence="1">The sequence shown here is derived from an EMBL/GenBank/DDBJ whole genome shotgun (WGS) entry which is preliminary data.</text>
</comment>
<sequence>MATGKVFTDTTDFFAIDCGDEIRVGDQRYLVTGYERERRFGIEDPKFWVKKARNLSTGDRKIIKLSYFETFNVTIGGVPVRCFRNPDKEGDILDCVRDRPDFMQGTACRDSEGNNIRILDIVRGPNFFVQIGNLRLDHATYFHDELPGILRRLVTAFSAIAFLHRHGFRHGDIRNDHIIIERNTGRYVWIDFDYDFAASENPFSLDIFGVGNILLYAVGRGFHTVHMIDSDRNVYGDLLERVTPGDFSLLDKWRLMNLQKFYPYIPPMLNNILMHFSKSANVYYDVIDEIIDDLNGYLDSLGK</sequence>
<name>A0A401FRH2_9BACT</name>
<organism evidence="1 2">
    <name type="scientific">Desulfonema ishimotonii</name>
    <dbReference type="NCBI Taxonomy" id="45657"/>
    <lineage>
        <taxon>Bacteria</taxon>
        <taxon>Pseudomonadati</taxon>
        <taxon>Thermodesulfobacteriota</taxon>
        <taxon>Desulfobacteria</taxon>
        <taxon>Desulfobacterales</taxon>
        <taxon>Desulfococcaceae</taxon>
        <taxon>Desulfonema</taxon>
    </lineage>
</organism>
<dbReference type="OrthoDB" id="5488306at2"/>
<evidence type="ECO:0000313" key="1">
    <source>
        <dbReference type="EMBL" id="GBC59561.1"/>
    </source>
</evidence>
<dbReference type="InterPro" id="IPR011009">
    <property type="entry name" value="Kinase-like_dom_sf"/>
</dbReference>
<dbReference type="EMBL" id="BEXT01000001">
    <property type="protein sequence ID" value="GBC59561.1"/>
    <property type="molecule type" value="Genomic_DNA"/>
</dbReference>
<evidence type="ECO:0000313" key="2">
    <source>
        <dbReference type="Proteomes" id="UP000288096"/>
    </source>
</evidence>
<dbReference type="AlphaFoldDB" id="A0A401FRH2"/>
<reference evidence="2" key="2">
    <citation type="submission" date="2019-01" db="EMBL/GenBank/DDBJ databases">
        <title>Genome sequence of Desulfonema ishimotonii strain Tokyo 01.</title>
        <authorList>
            <person name="Fukui M."/>
        </authorList>
    </citation>
    <scope>NUCLEOTIDE SEQUENCE [LARGE SCALE GENOMIC DNA]</scope>
    <source>
        <strain evidence="2">Tokyo 01</strain>
    </source>
</reference>
<dbReference type="Proteomes" id="UP000288096">
    <property type="component" value="Unassembled WGS sequence"/>
</dbReference>
<proteinExistence type="predicted"/>
<dbReference type="SUPFAM" id="SSF56112">
    <property type="entry name" value="Protein kinase-like (PK-like)"/>
    <property type="match status" value="1"/>
</dbReference>
<keyword evidence="2" id="KW-1185">Reference proteome</keyword>
<evidence type="ECO:0008006" key="3">
    <source>
        <dbReference type="Google" id="ProtNLM"/>
    </source>
</evidence>